<gene>
    <name evidence="3" type="ORF">SAMN02745887_02020</name>
</gene>
<dbReference type="InterPro" id="IPR041489">
    <property type="entry name" value="PDZ_6"/>
</dbReference>
<organism evidence="3 4">
    <name type="scientific">Chitinimonas taiwanensis DSM 18899</name>
    <dbReference type="NCBI Taxonomy" id="1121279"/>
    <lineage>
        <taxon>Bacteria</taxon>
        <taxon>Pseudomonadati</taxon>
        <taxon>Pseudomonadota</taxon>
        <taxon>Betaproteobacteria</taxon>
        <taxon>Neisseriales</taxon>
        <taxon>Chitinibacteraceae</taxon>
        <taxon>Chitinimonas</taxon>
    </lineage>
</organism>
<dbReference type="Pfam" id="PF03572">
    <property type="entry name" value="Peptidase_S41"/>
    <property type="match status" value="1"/>
</dbReference>
<dbReference type="InterPro" id="IPR041613">
    <property type="entry name" value="Pept_S41_N"/>
</dbReference>
<dbReference type="GO" id="GO:0030288">
    <property type="term" value="C:outer membrane-bounded periplasmic space"/>
    <property type="evidence" value="ECO:0007669"/>
    <property type="project" value="TreeGrafter"/>
</dbReference>
<dbReference type="InterPro" id="IPR001478">
    <property type="entry name" value="PDZ"/>
</dbReference>
<evidence type="ECO:0000259" key="2">
    <source>
        <dbReference type="PROSITE" id="PS50106"/>
    </source>
</evidence>
<dbReference type="PROSITE" id="PS50106">
    <property type="entry name" value="PDZ"/>
    <property type="match status" value="1"/>
</dbReference>
<dbReference type="RefSeq" id="WP_072428527.1">
    <property type="nucleotide sequence ID" value="NZ_FPKR01000007.1"/>
</dbReference>
<dbReference type="Gene3D" id="3.90.226.10">
    <property type="entry name" value="2-enoyl-CoA Hydratase, Chain A, domain 1"/>
    <property type="match status" value="1"/>
</dbReference>
<dbReference type="GO" id="GO:0008236">
    <property type="term" value="F:serine-type peptidase activity"/>
    <property type="evidence" value="ECO:0007669"/>
    <property type="project" value="InterPro"/>
</dbReference>
<dbReference type="PROSITE" id="PS51257">
    <property type="entry name" value="PROKAR_LIPOPROTEIN"/>
    <property type="match status" value="1"/>
</dbReference>
<dbReference type="GO" id="GO:0007165">
    <property type="term" value="P:signal transduction"/>
    <property type="evidence" value="ECO:0007669"/>
    <property type="project" value="TreeGrafter"/>
</dbReference>
<sequence>MIQHKKNLLGLALCAAWLSACGGGGESPSWVGNGGSVSSSGAGVTAQRCAPNNPYRAQASSPTSLGTLADEKRWVRDYMERAYLWYRDIPAVNATASNFSNERDVYGSLDAYFTALKSPQFTASGKRKDEFSFTYPSREWQALSQSGSVLGYGIEWHFDSRTAPRGIKVAYVEPNSPAAQQGVQRGDLLLSADGLSVDVTAENDVDLLNAALFPSAGTHGFVFSRAGVVQPTLNLTATQVSKQPVLVSKTLALGGDKVGYLLFNDHIASAETPLINAFSQFQAEGVSDLVLDLRYNGGGYLYLAAEVAYMIAGPARTQGKLFEQLQYNDKRQADTANGATPFYNTACLLDSRYNCTSSQPLPSLNLPRVYVLTTDATCSASEAIINGLRGVDVDVQIIGSTSCGKPYGFTAQDNCGISYFPIEFVGSNAKGFGDYADGFAPSCVSGDDFASALGDSNEGMLAAALYKRTHGVCQPVSAARRIVGPGAVEGFLLRPPVRENRILLPR</sequence>
<evidence type="ECO:0000256" key="1">
    <source>
        <dbReference type="SAM" id="SignalP"/>
    </source>
</evidence>
<feature type="signal peptide" evidence="1">
    <location>
        <begin position="1"/>
        <end position="22"/>
    </location>
</feature>
<dbReference type="Gene3D" id="3.30.750.170">
    <property type="match status" value="1"/>
</dbReference>
<accession>A0A1K2HIP0</accession>
<dbReference type="EMBL" id="FPKR01000007">
    <property type="protein sequence ID" value="SFZ76587.1"/>
    <property type="molecule type" value="Genomic_DNA"/>
</dbReference>
<evidence type="ECO:0000313" key="4">
    <source>
        <dbReference type="Proteomes" id="UP000186513"/>
    </source>
</evidence>
<dbReference type="Proteomes" id="UP000186513">
    <property type="component" value="Unassembled WGS sequence"/>
</dbReference>
<dbReference type="Pfam" id="PF17820">
    <property type="entry name" value="PDZ_6"/>
    <property type="match status" value="1"/>
</dbReference>
<keyword evidence="4" id="KW-1185">Reference proteome</keyword>
<evidence type="ECO:0000313" key="3">
    <source>
        <dbReference type="EMBL" id="SFZ76587.1"/>
    </source>
</evidence>
<feature type="chain" id="PRO_5012227840" evidence="1">
    <location>
        <begin position="23"/>
        <end position="506"/>
    </location>
</feature>
<name>A0A1K2HIP0_9NEIS</name>
<dbReference type="AlphaFoldDB" id="A0A1K2HIP0"/>
<dbReference type="InterPro" id="IPR036034">
    <property type="entry name" value="PDZ_sf"/>
</dbReference>
<proteinExistence type="predicted"/>
<dbReference type="STRING" id="1121279.SAMN02745887_02020"/>
<keyword evidence="1" id="KW-0732">Signal</keyword>
<dbReference type="PANTHER" id="PTHR32060:SF30">
    <property type="entry name" value="CARBOXY-TERMINAL PROCESSING PROTEASE CTPA"/>
    <property type="match status" value="1"/>
</dbReference>
<dbReference type="GO" id="GO:0004175">
    <property type="term" value="F:endopeptidase activity"/>
    <property type="evidence" value="ECO:0007669"/>
    <property type="project" value="TreeGrafter"/>
</dbReference>
<reference evidence="3 4" key="1">
    <citation type="submission" date="2016-11" db="EMBL/GenBank/DDBJ databases">
        <authorList>
            <person name="Jaros S."/>
            <person name="Januszkiewicz K."/>
            <person name="Wedrychowicz H."/>
        </authorList>
    </citation>
    <scope>NUCLEOTIDE SEQUENCE [LARGE SCALE GENOMIC DNA]</scope>
    <source>
        <strain evidence="3 4">DSM 18899</strain>
    </source>
</reference>
<feature type="domain" description="PDZ" evidence="2">
    <location>
        <begin position="144"/>
        <end position="211"/>
    </location>
</feature>
<dbReference type="InterPro" id="IPR005151">
    <property type="entry name" value="Tail-specific_protease"/>
</dbReference>
<protein>
    <submittedName>
        <fullName evidence="3">Peptidase family S41</fullName>
    </submittedName>
</protein>
<dbReference type="GO" id="GO:0006508">
    <property type="term" value="P:proteolysis"/>
    <property type="evidence" value="ECO:0007669"/>
    <property type="project" value="InterPro"/>
</dbReference>
<dbReference type="SUPFAM" id="SSF52096">
    <property type="entry name" value="ClpP/crotonase"/>
    <property type="match status" value="1"/>
</dbReference>
<dbReference type="SUPFAM" id="SSF50156">
    <property type="entry name" value="PDZ domain-like"/>
    <property type="match status" value="1"/>
</dbReference>
<dbReference type="Pfam" id="PF18294">
    <property type="entry name" value="Pept_S41_N"/>
    <property type="match status" value="1"/>
</dbReference>
<dbReference type="InterPro" id="IPR029045">
    <property type="entry name" value="ClpP/crotonase-like_dom_sf"/>
</dbReference>
<dbReference type="PANTHER" id="PTHR32060">
    <property type="entry name" value="TAIL-SPECIFIC PROTEASE"/>
    <property type="match status" value="1"/>
</dbReference>
<dbReference type="OrthoDB" id="7168509at2"/>
<dbReference type="Gene3D" id="2.30.42.10">
    <property type="match status" value="1"/>
</dbReference>
<dbReference type="CDD" id="cd07561">
    <property type="entry name" value="Peptidase_S41_CPP_like"/>
    <property type="match status" value="1"/>
</dbReference>